<protein>
    <recommendedName>
        <fullName evidence="3">Abi-like protein</fullName>
    </recommendedName>
</protein>
<dbReference type="RefSeq" id="WP_130040455.1">
    <property type="nucleotide sequence ID" value="NZ_JACCEV010000005.1"/>
</dbReference>
<dbReference type="OrthoDB" id="9813050at2"/>
<comment type="caution">
    <text evidence="1">The sequence shown here is derived from an EMBL/GenBank/DDBJ whole genome shotgun (WGS) entry which is preliminary data.</text>
</comment>
<evidence type="ECO:0000313" key="1">
    <source>
        <dbReference type="EMBL" id="NYT86960.1"/>
    </source>
</evidence>
<name>A0A853H4K3_9BURK</name>
<organism evidence="1 2">
    <name type="scientific">Pollutimonas harenae</name>
    <dbReference type="NCBI Taxonomy" id="657015"/>
    <lineage>
        <taxon>Bacteria</taxon>
        <taxon>Pseudomonadati</taxon>
        <taxon>Pseudomonadota</taxon>
        <taxon>Betaproteobacteria</taxon>
        <taxon>Burkholderiales</taxon>
        <taxon>Alcaligenaceae</taxon>
        <taxon>Pollutimonas</taxon>
    </lineage>
</organism>
<proteinExistence type="predicted"/>
<accession>A0A853H4K3</accession>
<dbReference type="Proteomes" id="UP000554144">
    <property type="component" value="Unassembled WGS sequence"/>
</dbReference>
<dbReference type="EMBL" id="JACCEV010000005">
    <property type="protein sequence ID" value="NYT86960.1"/>
    <property type="molecule type" value="Genomic_DNA"/>
</dbReference>
<sequence length="271" mass="30752">MSSDTDFSDLVRFLSLERLATFEAITGSRGDAISLHQQTLRLGSQLMSVTAVIEVALRNVVYERLQSHYGTADWLVTAPPTLVWIPSESTKIKQAIKSARREIYAKMSQAQKRHLDTLAFPAGPPAPAGRMAYKRQVVERQAKIAVPIGQVMAQLTFFFWKRLYSKDYANILWTPLKTIFPDKRLTRANIATQLERLYQTRNRVAHHEPIFGRRLQETLEAIKFFLNHFDGKGVDGVPHISKLLSHDFEQLKVSAAELESRIASFKVVGET</sequence>
<keyword evidence="2" id="KW-1185">Reference proteome</keyword>
<reference evidence="1 2" key="1">
    <citation type="submission" date="2020-07" db="EMBL/GenBank/DDBJ databases">
        <title>Taxonomic revisions and descriptions of new bacterial species based on genomic comparisons in the high-G+C-content subgroup of the family Alcaligenaceae.</title>
        <authorList>
            <person name="Szabo A."/>
            <person name="Felfoldi T."/>
        </authorList>
    </citation>
    <scope>NUCLEOTIDE SEQUENCE [LARGE SCALE GENOMIC DNA]</scope>
    <source>
        <strain evidence="1 2">DSM 25667</strain>
    </source>
</reference>
<gene>
    <name evidence="1" type="ORF">H0A62_15265</name>
</gene>
<evidence type="ECO:0000313" key="2">
    <source>
        <dbReference type="Proteomes" id="UP000554144"/>
    </source>
</evidence>
<dbReference type="AlphaFoldDB" id="A0A853H4K3"/>
<evidence type="ECO:0008006" key="3">
    <source>
        <dbReference type="Google" id="ProtNLM"/>
    </source>
</evidence>